<keyword evidence="4 6" id="KW-0067">ATP-binding</keyword>
<dbReference type="GO" id="GO:0005525">
    <property type="term" value="F:GTP binding"/>
    <property type="evidence" value="ECO:0007669"/>
    <property type="project" value="InterPro"/>
</dbReference>
<dbReference type="PIRSF" id="PIRSF006641">
    <property type="entry name" value="CHP00092"/>
    <property type="match status" value="1"/>
</dbReference>
<dbReference type="InterPro" id="IPR006073">
    <property type="entry name" value="GTP-bd"/>
</dbReference>
<dbReference type="InterPro" id="IPR012675">
    <property type="entry name" value="Beta-grasp_dom_sf"/>
</dbReference>
<evidence type="ECO:0000256" key="1">
    <source>
        <dbReference type="ARBA" id="ARBA00001946"/>
    </source>
</evidence>
<dbReference type="GO" id="GO:0043023">
    <property type="term" value="F:ribosomal large subunit binding"/>
    <property type="evidence" value="ECO:0007669"/>
    <property type="project" value="UniProtKB-UniRule"/>
</dbReference>
<evidence type="ECO:0000259" key="7">
    <source>
        <dbReference type="PROSITE" id="PS51710"/>
    </source>
</evidence>
<comment type="function">
    <text evidence="6">ATPase that binds to both the 70S ribosome and the 50S ribosomal subunit in a nucleotide-independent manner.</text>
</comment>
<dbReference type="Pfam" id="PF01926">
    <property type="entry name" value="MMR_HSR1"/>
    <property type="match status" value="1"/>
</dbReference>
<evidence type="ECO:0000256" key="6">
    <source>
        <dbReference type="HAMAP-Rule" id="MF_00944"/>
    </source>
</evidence>
<dbReference type="Pfam" id="PF06071">
    <property type="entry name" value="YchF-GTPase_C"/>
    <property type="match status" value="1"/>
</dbReference>
<dbReference type="PRINTS" id="PR00326">
    <property type="entry name" value="GTP1OBG"/>
</dbReference>
<dbReference type="PANTHER" id="PTHR23305">
    <property type="entry name" value="OBG GTPASE FAMILY"/>
    <property type="match status" value="1"/>
</dbReference>
<feature type="binding site" evidence="6">
    <location>
        <begin position="12"/>
        <end position="17"/>
    </location>
    <ligand>
        <name>ATP</name>
        <dbReference type="ChEBI" id="CHEBI:30616"/>
    </ligand>
</feature>
<dbReference type="InterPro" id="IPR004095">
    <property type="entry name" value="TGS"/>
</dbReference>
<dbReference type="NCBIfam" id="TIGR00092">
    <property type="entry name" value="redox-regulated ATPase YchF"/>
    <property type="match status" value="1"/>
</dbReference>
<feature type="domain" description="TGS" evidence="8">
    <location>
        <begin position="270"/>
        <end position="353"/>
    </location>
</feature>
<name>A0A1F6LS04_9BACT</name>
<feature type="domain" description="OBG-type G" evidence="7">
    <location>
        <begin position="3"/>
        <end position="248"/>
    </location>
</feature>
<dbReference type="InterPro" id="IPR023192">
    <property type="entry name" value="TGS-like_dom_sf"/>
</dbReference>
<dbReference type="AlphaFoldDB" id="A0A1F6LS04"/>
<organism evidence="9 10">
    <name type="scientific">Candidatus Magasanikbacteria bacterium RIFCSPHIGHO2_01_FULL_50_8</name>
    <dbReference type="NCBI Taxonomy" id="1798674"/>
    <lineage>
        <taxon>Bacteria</taxon>
        <taxon>Candidatus Magasanikiibacteriota</taxon>
    </lineage>
</organism>
<evidence type="ECO:0000256" key="3">
    <source>
        <dbReference type="ARBA" id="ARBA00022741"/>
    </source>
</evidence>
<dbReference type="PROSITE" id="PS51710">
    <property type="entry name" value="G_OBG"/>
    <property type="match status" value="1"/>
</dbReference>
<gene>
    <name evidence="6" type="primary">ychF</name>
    <name evidence="9" type="ORF">A2848_01350</name>
</gene>
<sequence length="355" mass="38387">MGLQIGIVGLPNVGKSTLFKALTKKQTLIANYPFATIDPSVGIVEVPDPRLAPLAAVSNAARIVPATIEFVDIAGLVAGASTGEGLGNQFLAHIRECDAIAQVVREFTDRNIIHVHDSVDPARDRDVINLELALADLQTVDKRLDNVRKMMKSGATKEVGAHVTFLERVKSALERGAAARDVETSDEEAPWLRELSLLTAKPILYIRNVDEGFVAADAHLHSPNEISISAKIEAELADLPADDARVMMADLGMTESGLDRVIVAAYKLLGLSTFFTSGEMETRAWTVHTGARAPQAAGVIHTDFEKSFIRAEVVGWREFVDLGGWPGAREKGAMRTEGKEYVVKDGDVCYFKVGA</sequence>
<dbReference type="PROSITE" id="PS51880">
    <property type="entry name" value="TGS"/>
    <property type="match status" value="1"/>
</dbReference>
<protein>
    <recommendedName>
        <fullName evidence="6">Ribosome-binding ATPase YchF</fullName>
    </recommendedName>
</protein>
<dbReference type="Gene3D" id="3.10.20.30">
    <property type="match status" value="1"/>
</dbReference>
<dbReference type="InterPro" id="IPR041706">
    <property type="entry name" value="YchF_N"/>
</dbReference>
<dbReference type="GO" id="GO:0005737">
    <property type="term" value="C:cytoplasm"/>
    <property type="evidence" value="ECO:0007669"/>
    <property type="project" value="TreeGrafter"/>
</dbReference>
<dbReference type="EMBL" id="MFPV01000020">
    <property type="protein sequence ID" value="OGH62104.1"/>
    <property type="molecule type" value="Genomic_DNA"/>
</dbReference>
<dbReference type="InterPro" id="IPR012676">
    <property type="entry name" value="TGS-like"/>
</dbReference>
<dbReference type="HAMAP" id="MF_00944">
    <property type="entry name" value="YchF_OLA1_ATPase"/>
    <property type="match status" value="1"/>
</dbReference>
<comment type="caution">
    <text evidence="9">The sequence shown here is derived from an EMBL/GenBank/DDBJ whole genome shotgun (WGS) entry which is preliminary data.</text>
</comment>
<dbReference type="GO" id="GO:0046872">
    <property type="term" value="F:metal ion binding"/>
    <property type="evidence" value="ECO:0007669"/>
    <property type="project" value="UniProtKB-KW"/>
</dbReference>
<comment type="cofactor">
    <cofactor evidence="1">
        <name>Mg(2+)</name>
        <dbReference type="ChEBI" id="CHEBI:18420"/>
    </cofactor>
</comment>
<comment type="similarity">
    <text evidence="6">Belongs to the TRAFAC class OBG-HflX-like GTPase superfamily. OBG GTPase family. YchF/OLA1 subfamily.</text>
</comment>
<evidence type="ECO:0000256" key="5">
    <source>
        <dbReference type="ARBA" id="ARBA00022842"/>
    </source>
</evidence>
<evidence type="ECO:0000313" key="10">
    <source>
        <dbReference type="Proteomes" id="UP000176329"/>
    </source>
</evidence>
<dbReference type="InterPro" id="IPR004396">
    <property type="entry name" value="ATPase_YchF/OLA1"/>
</dbReference>
<accession>A0A1F6LS04</accession>
<dbReference type="FunFam" id="3.10.20.30:FF:000001">
    <property type="entry name" value="Ribosome-binding ATPase YchF"/>
    <property type="match status" value="1"/>
</dbReference>
<dbReference type="SUPFAM" id="SSF52540">
    <property type="entry name" value="P-loop containing nucleoside triphosphate hydrolases"/>
    <property type="match status" value="1"/>
</dbReference>
<proteinExistence type="inferred from homology"/>
<dbReference type="InterPro" id="IPR031167">
    <property type="entry name" value="G_OBG"/>
</dbReference>
<keyword evidence="3 6" id="KW-0547">Nucleotide-binding</keyword>
<evidence type="ECO:0000259" key="8">
    <source>
        <dbReference type="PROSITE" id="PS51880"/>
    </source>
</evidence>
<dbReference type="PANTHER" id="PTHR23305:SF18">
    <property type="entry name" value="OBG-TYPE G DOMAIN-CONTAINING PROTEIN"/>
    <property type="match status" value="1"/>
</dbReference>
<evidence type="ECO:0000256" key="4">
    <source>
        <dbReference type="ARBA" id="ARBA00022840"/>
    </source>
</evidence>
<dbReference type="GO" id="GO:0005524">
    <property type="term" value="F:ATP binding"/>
    <property type="evidence" value="ECO:0007669"/>
    <property type="project" value="UniProtKB-UniRule"/>
</dbReference>
<dbReference type="GO" id="GO:0016887">
    <property type="term" value="F:ATP hydrolysis activity"/>
    <property type="evidence" value="ECO:0007669"/>
    <property type="project" value="UniProtKB-UniRule"/>
</dbReference>
<dbReference type="CDD" id="cd04867">
    <property type="entry name" value="TGS_YchF_OLA1"/>
    <property type="match status" value="1"/>
</dbReference>
<dbReference type="InterPro" id="IPR013029">
    <property type="entry name" value="YchF_C"/>
</dbReference>
<keyword evidence="5" id="KW-0460">Magnesium</keyword>
<dbReference type="Gene3D" id="3.40.50.300">
    <property type="entry name" value="P-loop containing nucleotide triphosphate hydrolases"/>
    <property type="match status" value="1"/>
</dbReference>
<dbReference type="Proteomes" id="UP000176329">
    <property type="component" value="Unassembled WGS sequence"/>
</dbReference>
<evidence type="ECO:0000256" key="2">
    <source>
        <dbReference type="ARBA" id="ARBA00022723"/>
    </source>
</evidence>
<dbReference type="CDD" id="cd01900">
    <property type="entry name" value="YchF"/>
    <property type="match status" value="1"/>
</dbReference>
<dbReference type="InterPro" id="IPR027417">
    <property type="entry name" value="P-loop_NTPase"/>
</dbReference>
<dbReference type="FunFam" id="1.10.150.300:FF:000001">
    <property type="entry name" value="Ribosome-binding ATPase YchF"/>
    <property type="match status" value="1"/>
</dbReference>
<evidence type="ECO:0000313" key="9">
    <source>
        <dbReference type="EMBL" id="OGH62104.1"/>
    </source>
</evidence>
<dbReference type="Gene3D" id="1.10.150.300">
    <property type="entry name" value="TGS-like domain"/>
    <property type="match status" value="1"/>
</dbReference>
<dbReference type="SUPFAM" id="SSF81271">
    <property type="entry name" value="TGS-like"/>
    <property type="match status" value="1"/>
</dbReference>
<keyword evidence="2" id="KW-0479">Metal-binding</keyword>
<reference evidence="9 10" key="1">
    <citation type="journal article" date="2016" name="Nat. Commun.">
        <title>Thousands of microbial genomes shed light on interconnected biogeochemical processes in an aquifer system.</title>
        <authorList>
            <person name="Anantharaman K."/>
            <person name="Brown C.T."/>
            <person name="Hug L.A."/>
            <person name="Sharon I."/>
            <person name="Castelle C.J."/>
            <person name="Probst A.J."/>
            <person name="Thomas B.C."/>
            <person name="Singh A."/>
            <person name="Wilkins M.J."/>
            <person name="Karaoz U."/>
            <person name="Brodie E.L."/>
            <person name="Williams K.H."/>
            <person name="Hubbard S.S."/>
            <person name="Banfield J.F."/>
        </authorList>
    </citation>
    <scope>NUCLEOTIDE SEQUENCE [LARGE SCALE GENOMIC DNA]</scope>
</reference>